<dbReference type="InterPro" id="IPR016300">
    <property type="entry name" value="ATPase_ArsA/GET3"/>
</dbReference>
<dbReference type="NCBIfam" id="TIGR00345">
    <property type="entry name" value="GET3_arsA_TRC40"/>
    <property type="match status" value="1"/>
</dbReference>
<comment type="caution">
    <text evidence="3">The sequence shown here is derived from an EMBL/GenBank/DDBJ whole genome shotgun (WGS) entry which is preliminary data.</text>
</comment>
<dbReference type="PANTHER" id="PTHR10803:SF3">
    <property type="entry name" value="ATPASE GET3"/>
    <property type="match status" value="1"/>
</dbReference>
<feature type="domain" description="ArsA/GET3 Anion-transporting ATPase-like" evidence="2">
    <location>
        <begin position="26"/>
        <end position="327"/>
    </location>
</feature>
<reference evidence="3 4" key="1">
    <citation type="submission" date="2018-06" db="EMBL/GenBank/DDBJ databases">
        <title>Extensive metabolic versatility and redundancy in microbially diverse, dynamic hydrothermal sediments.</title>
        <authorList>
            <person name="Dombrowski N."/>
            <person name="Teske A."/>
            <person name="Baker B.J."/>
        </authorList>
    </citation>
    <scope>NUCLEOTIDE SEQUENCE [LARGE SCALE GENOMIC DNA]</scope>
    <source>
        <strain evidence="3">B66_G16</strain>
    </source>
</reference>
<organism evidence="3 4">
    <name type="scientific">Thermoproteota archaeon</name>
    <dbReference type="NCBI Taxonomy" id="2056631"/>
    <lineage>
        <taxon>Archaea</taxon>
        <taxon>Thermoproteota</taxon>
    </lineage>
</organism>
<evidence type="ECO:0000256" key="1">
    <source>
        <dbReference type="ARBA" id="ARBA00011040"/>
    </source>
</evidence>
<dbReference type="Proteomes" id="UP000278475">
    <property type="component" value="Unassembled WGS sequence"/>
</dbReference>
<dbReference type="PANTHER" id="PTHR10803">
    <property type="entry name" value="ARSENICAL PUMP-DRIVING ATPASE ARSENITE-TRANSLOCATING ATPASE"/>
    <property type="match status" value="1"/>
</dbReference>
<dbReference type="EMBL" id="QMQV01000249">
    <property type="protein sequence ID" value="RLE45540.1"/>
    <property type="molecule type" value="Genomic_DNA"/>
</dbReference>
<protein>
    <submittedName>
        <fullName evidence="3">Arsenic-transporting ATPase</fullName>
    </submittedName>
</protein>
<dbReference type="Gene3D" id="3.40.50.300">
    <property type="entry name" value="P-loop containing nucleotide triphosphate hydrolases"/>
    <property type="match status" value="1"/>
</dbReference>
<dbReference type="CDD" id="cd02035">
    <property type="entry name" value="ArsA"/>
    <property type="match status" value="1"/>
</dbReference>
<accession>A0A497EJK8</accession>
<gene>
    <name evidence="3" type="ORF">DRJ31_11125</name>
</gene>
<evidence type="ECO:0000313" key="3">
    <source>
        <dbReference type="EMBL" id="RLE45540.1"/>
    </source>
</evidence>
<dbReference type="InterPro" id="IPR025723">
    <property type="entry name" value="ArsA/GET3_ATPase-like"/>
</dbReference>
<dbReference type="Pfam" id="PF02374">
    <property type="entry name" value="ArsA_ATPase"/>
    <property type="match status" value="1"/>
</dbReference>
<dbReference type="GO" id="GO:0016887">
    <property type="term" value="F:ATP hydrolysis activity"/>
    <property type="evidence" value="ECO:0007669"/>
    <property type="project" value="InterPro"/>
</dbReference>
<dbReference type="AlphaFoldDB" id="A0A497EJK8"/>
<name>A0A497EJK8_9CREN</name>
<evidence type="ECO:0000259" key="2">
    <source>
        <dbReference type="Pfam" id="PF02374"/>
    </source>
</evidence>
<proteinExistence type="inferred from homology"/>
<sequence>MGVVHVEAKLRSLKDIVTPYPGERNRNVFFGGKGGVGKTTCAAAAAIWAADNGYKTLIASTDPAHSLAWVLEQKIGDKPTQVKEVKNLDAVQIDPQKLIEEQKEAIRQKIYSLIGPTLSGVEEYIDATAISPGVEEAATFDKFIEYLSLGNYDIIVFDTAPTGHTLRLISLSKVLGEWIENLIDVRKKALEMRKLVSRDIVVKEDEILKGLEDTKRRFETAKSIMTNPRKTTFIFVLIPEWTPILEAKRATKIIEDLGIKVEGVVVNQVLSPELSSIHEFLKSRSEMQLEHLTYIEKEFSGKVIVKVPLLEREVKGVSMLRRISQFMF</sequence>
<dbReference type="InterPro" id="IPR027417">
    <property type="entry name" value="P-loop_NTPase"/>
</dbReference>
<comment type="similarity">
    <text evidence="1">Belongs to the arsA ATPase family.</text>
</comment>
<dbReference type="GO" id="GO:0005524">
    <property type="term" value="F:ATP binding"/>
    <property type="evidence" value="ECO:0007669"/>
    <property type="project" value="InterPro"/>
</dbReference>
<dbReference type="SUPFAM" id="SSF52540">
    <property type="entry name" value="P-loop containing nucleoside triphosphate hydrolases"/>
    <property type="match status" value="1"/>
</dbReference>
<evidence type="ECO:0000313" key="4">
    <source>
        <dbReference type="Proteomes" id="UP000278475"/>
    </source>
</evidence>